<dbReference type="EMBL" id="CP118224">
    <property type="protein sequence ID" value="WMC11705.1"/>
    <property type="molecule type" value="Genomic_DNA"/>
</dbReference>
<dbReference type="KEGG" id="ope:PU634_04900"/>
<name>A0AA50KRF3_9GAMM</name>
<dbReference type="Proteomes" id="UP001223802">
    <property type="component" value="Chromosome"/>
</dbReference>
<dbReference type="RefSeq" id="WP_306762940.1">
    <property type="nucleotide sequence ID" value="NZ_CP118224.1"/>
</dbReference>
<proteinExistence type="predicted"/>
<dbReference type="AlphaFoldDB" id="A0AA50KRF3"/>
<evidence type="ECO:0000313" key="2">
    <source>
        <dbReference type="Proteomes" id="UP001223802"/>
    </source>
</evidence>
<organism evidence="1 2">
    <name type="scientific">Oceanimonas pelagia</name>
    <dbReference type="NCBI Taxonomy" id="3028314"/>
    <lineage>
        <taxon>Bacteria</taxon>
        <taxon>Pseudomonadati</taxon>
        <taxon>Pseudomonadota</taxon>
        <taxon>Gammaproteobacteria</taxon>
        <taxon>Aeromonadales</taxon>
        <taxon>Aeromonadaceae</taxon>
        <taxon>Oceanimonas</taxon>
    </lineage>
</organism>
<reference evidence="1 2" key="1">
    <citation type="submission" date="2023-02" db="EMBL/GenBank/DDBJ databases">
        <title>Complete genome sequence of a novel bacterium Oceanimonas sp. NTOU-MSR1 isolated from marine coast sediment.</title>
        <authorList>
            <person name="Yang H.-T."/>
            <person name="Chen Y.-L."/>
            <person name="Ho Y.-N."/>
        </authorList>
    </citation>
    <scope>NUCLEOTIDE SEQUENCE [LARGE SCALE GENOMIC DNA]</scope>
    <source>
        <strain evidence="1 2">NTOU-MSR1</strain>
    </source>
</reference>
<evidence type="ECO:0000313" key="1">
    <source>
        <dbReference type="EMBL" id="WMC11705.1"/>
    </source>
</evidence>
<protein>
    <submittedName>
        <fullName evidence="1">Uncharacterized protein</fullName>
    </submittedName>
</protein>
<gene>
    <name evidence="1" type="ORF">PU634_04900</name>
</gene>
<sequence length="182" mass="21349">MTKRYECSRRHCRWTGTDDEKNRTTEKMDKLEITTLVCPKCGCDSFYELPDPAPSERADKANEWLRFIGDHGRRFFFHDGHYATLEQDARGRVWFVDYYSRRRIYTHTERKWRGFTSGGTLRGVVEVLRDYIRLGHQFNPGYFTHTRLSGGHIWGYSTEDMTAIRDEGVRLGIVTKPQEAAA</sequence>
<accession>A0AA50KRF3</accession>
<keyword evidence="2" id="KW-1185">Reference proteome</keyword>